<sequence length="196" mass="19597">MASTASVIVAVALIALANAQPIARCGPCNGNLACPWNDDGLGRINFCTKFGFCGPTASYQAQQDAGVYICSRSLDGSVDPADVCSNKPNPDAFCSQSVLNGSTCSLNDGRCQIADVKATTFIGYHAGTNAPAGAGGNNNGVINTNPNGGGAATPAPAATTAAPIITPAQSTSDALSMIPGIMAYAVAFFIAYAAVL</sequence>
<keyword evidence="1" id="KW-0812">Transmembrane</keyword>
<feature type="signal peptide" evidence="2">
    <location>
        <begin position="1"/>
        <end position="19"/>
    </location>
</feature>
<dbReference type="AlphaFoldDB" id="A0A0H5QZ38"/>
<feature type="transmembrane region" description="Helical" evidence="1">
    <location>
        <begin position="174"/>
        <end position="195"/>
    </location>
</feature>
<evidence type="ECO:0000256" key="2">
    <source>
        <dbReference type="SAM" id="SignalP"/>
    </source>
</evidence>
<name>A0A0H5QZ38_9EUKA</name>
<feature type="chain" id="PRO_5005223794" evidence="2">
    <location>
        <begin position="20"/>
        <end position="196"/>
    </location>
</feature>
<evidence type="ECO:0000313" key="3">
    <source>
        <dbReference type="EMBL" id="CRZ00809.1"/>
    </source>
</evidence>
<protein>
    <submittedName>
        <fullName evidence="3">Uncharacterized protein</fullName>
    </submittedName>
</protein>
<evidence type="ECO:0000256" key="1">
    <source>
        <dbReference type="SAM" id="Phobius"/>
    </source>
</evidence>
<accession>A0A0H5QZ38</accession>
<keyword evidence="1" id="KW-1133">Transmembrane helix</keyword>
<keyword evidence="2" id="KW-0732">Signal</keyword>
<organism evidence="3">
    <name type="scientific">Spongospora subterranea</name>
    <dbReference type="NCBI Taxonomy" id="70186"/>
    <lineage>
        <taxon>Eukaryota</taxon>
        <taxon>Sar</taxon>
        <taxon>Rhizaria</taxon>
        <taxon>Endomyxa</taxon>
        <taxon>Phytomyxea</taxon>
        <taxon>Plasmodiophorida</taxon>
        <taxon>Plasmodiophoridae</taxon>
        <taxon>Spongospora</taxon>
    </lineage>
</organism>
<keyword evidence="1" id="KW-0472">Membrane</keyword>
<proteinExistence type="predicted"/>
<dbReference type="EMBL" id="HACM01000367">
    <property type="protein sequence ID" value="CRZ00809.1"/>
    <property type="molecule type" value="Transcribed_RNA"/>
</dbReference>
<reference evidence="3" key="1">
    <citation type="submission" date="2015-04" db="EMBL/GenBank/DDBJ databases">
        <title>The genome sequence of the plant pathogenic Rhizarian Plasmodiophora brassicae reveals insights in its biotrophic life cycle and the origin of chitin synthesis.</title>
        <authorList>
            <person name="Schwelm A."/>
            <person name="Fogelqvist J."/>
            <person name="Knaust A."/>
            <person name="Julke S."/>
            <person name="Lilja T."/>
            <person name="Dhandapani V."/>
            <person name="Bonilla-Rosso G."/>
            <person name="Karlsson M."/>
            <person name="Shevchenko A."/>
            <person name="Choi S.R."/>
            <person name="Kim H.G."/>
            <person name="Park J.Y."/>
            <person name="Lim Y.P."/>
            <person name="Ludwig-Muller J."/>
            <person name="Dixelius C."/>
        </authorList>
    </citation>
    <scope>NUCLEOTIDE SEQUENCE</scope>
    <source>
        <tissue evidence="3">Potato root galls</tissue>
    </source>
</reference>